<dbReference type="Proteomes" id="UP000683925">
    <property type="component" value="Unassembled WGS sequence"/>
</dbReference>
<sequence>MNFKSKNRRQSICRMKILLCKKVLLQTLVRNCESSTTDAKSE</sequence>
<reference evidence="1" key="1">
    <citation type="submission" date="2021-01" db="EMBL/GenBank/DDBJ databases">
        <authorList>
            <consortium name="Genoscope - CEA"/>
            <person name="William W."/>
        </authorList>
    </citation>
    <scope>NUCLEOTIDE SEQUENCE</scope>
</reference>
<keyword evidence="2" id="KW-1185">Reference proteome</keyword>
<gene>
    <name evidence="1" type="ORF">POCTA_138.1.T1460108</name>
</gene>
<organism evidence="1 2">
    <name type="scientific">Paramecium octaurelia</name>
    <dbReference type="NCBI Taxonomy" id="43137"/>
    <lineage>
        <taxon>Eukaryota</taxon>
        <taxon>Sar</taxon>
        <taxon>Alveolata</taxon>
        <taxon>Ciliophora</taxon>
        <taxon>Intramacronucleata</taxon>
        <taxon>Oligohymenophorea</taxon>
        <taxon>Peniculida</taxon>
        <taxon>Parameciidae</taxon>
        <taxon>Paramecium</taxon>
    </lineage>
</organism>
<dbReference type="AlphaFoldDB" id="A0A8S1YCP0"/>
<evidence type="ECO:0000313" key="2">
    <source>
        <dbReference type="Proteomes" id="UP000683925"/>
    </source>
</evidence>
<dbReference type="EMBL" id="CAJJDP010000148">
    <property type="protein sequence ID" value="CAD8209224.1"/>
    <property type="molecule type" value="Genomic_DNA"/>
</dbReference>
<comment type="caution">
    <text evidence="1">The sequence shown here is derived from an EMBL/GenBank/DDBJ whole genome shotgun (WGS) entry which is preliminary data.</text>
</comment>
<accession>A0A8S1YCP0</accession>
<proteinExistence type="predicted"/>
<name>A0A8S1YCP0_PAROT</name>
<protein>
    <submittedName>
        <fullName evidence="1">Uncharacterized protein</fullName>
    </submittedName>
</protein>
<evidence type="ECO:0000313" key="1">
    <source>
        <dbReference type="EMBL" id="CAD8209224.1"/>
    </source>
</evidence>